<keyword evidence="3" id="KW-0547">Nucleotide-binding</keyword>
<dbReference type="InterPro" id="IPR008271">
    <property type="entry name" value="Ser/Thr_kinase_AS"/>
</dbReference>
<feature type="domain" description="PASTA" evidence="9">
    <location>
        <begin position="597"/>
        <end position="657"/>
    </location>
</feature>
<sequence length="657" mass="68017">MSPSPPTDLVGHVLAERYRLLAAVGSGASGRVYVGEDLRLRRRVAVKVLHGNLADDAGFLRRFRSEARVAAALSHPHIMAVYDWGEDRGVAFMVFELLTGGSLRAILDSGVRLSPAQCAHIGRQVAAALAYAHGRGIVHRDIKPANLLFDEHGIVRVADFGLARALAESSWTEPAGTVVGTARYSAPEQSLGQPLDGRADIYSLAIVLAEAGTGVVPLTGETAVSTLALRSGQGIAELSELGPLAPVVARAGQPDPNDRFVDAAAMGVDLTTAARSLPAPAALVLPGIGSLAETGDHTRLGGEDRTSTARPSGPVDPDVTQIAVPRVSIDTRAPKTFSDEGFPADFESGEIDQPVPNRMRRSLVPLVVLVAVAGILGTAFALISGGGQLGAGVFGGGTSAAAPSLVGLNSKAAAARATKEGLLMTVSDRRTVDDPAGLIISQRPAPGEFLSEGDEIEVTVSSGPPKVLIPKVKGDLVAAAQSKLEAAGFIVAVERRTDEVVAQDIALATRPRANKRAPRESTIRLLVSDGPAPIAVPDVAGKTYDEAVAVLKEKRFSATRRDDFNDTVATGVVVGTEPAAAALAPRDSAVVVVVSKGPEIITVPNLVGQSVEAASAALERLGLIAGVENFGAQRKVRAQDPAAGTKVRRGAKITLFL</sequence>
<keyword evidence="2" id="KW-0677">Repeat</keyword>
<feature type="domain" description="Protein kinase" evidence="8">
    <location>
        <begin position="18"/>
        <end position="272"/>
    </location>
</feature>
<dbReference type="InterPro" id="IPR005543">
    <property type="entry name" value="PASTA_dom"/>
</dbReference>
<evidence type="ECO:0000256" key="7">
    <source>
        <dbReference type="SAM" id="Phobius"/>
    </source>
</evidence>
<dbReference type="CDD" id="cd14014">
    <property type="entry name" value="STKc_PknB_like"/>
    <property type="match status" value="1"/>
</dbReference>
<dbReference type="Pfam" id="PF00069">
    <property type="entry name" value="Pkinase"/>
    <property type="match status" value="1"/>
</dbReference>
<dbReference type="Gene3D" id="1.10.510.10">
    <property type="entry name" value="Transferase(Phosphotransferase) domain 1"/>
    <property type="match status" value="1"/>
</dbReference>
<protein>
    <submittedName>
        <fullName evidence="10">Unannotated protein</fullName>
    </submittedName>
</protein>
<dbReference type="PANTHER" id="PTHR43289">
    <property type="entry name" value="MITOGEN-ACTIVATED PROTEIN KINASE KINASE KINASE 20-RELATED"/>
    <property type="match status" value="1"/>
</dbReference>
<name>A0A6J6R949_9ZZZZ</name>
<dbReference type="InterPro" id="IPR017441">
    <property type="entry name" value="Protein_kinase_ATP_BS"/>
</dbReference>
<dbReference type="PROSITE" id="PS50011">
    <property type="entry name" value="PROTEIN_KINASE_DOM"/>
    <property type="match status" value="1"/>
</dbReference>
<dbReference type="CDD" id="cd06577">
    <property type="entry name" value="PASTA_pknB"/>
    <property type="match status" value="4"/>
</dbReference>
<dbReference type="Gene3D" id="3.30.200.20">
    <property type="entry name" value="Phosphorylase Kinase, domain 1"/>
    <property type="match status" value="1"/>
</dbReference>
<evidence type="ECO:0000256" key="4">
    <source>
        <dbReference type="ARBA" id="ARBA00022777"/>
    </source>
</evidence>
<dbReference type="GO" id="GO:0005524">
    <property type="term" value="F:ATP binding"/>
    <property type="evidence" value="ECO:0007669"/>
    <property type="project" value="UniProtKB-KW"/>
</dbReference>
<dbReference type="SMART" id="SM00740">
    <property type="entry name" value="PASTA"/>
    <property type="match status" value="4"/>
</dbReference>
<dbReference type="Pfam" id="PF03793">
    <property type="entry name" value="PASTA"/>
    <property type="match status" value="3"/>
</dbReference>
<feature type="compositionally biased region" description="Basic and acidic residues" evidence="6">
    <location>
        <begin position="294"/>
        <end position="307"/>
    </location>
</feature>
<evidence type="ECO:0000256" key="6">
    <source>
        <dbReference type="SAM" id="MobiDB-lite"/>
    </source>
</evidence>
<dbReference type="PROSITE" id="PS00107">
    <property type="entry name" value="PROTEIN_KINASE_ATP"/>
    <property type="match status" value="1"/>
</dbReference>
<dbReference type="PROSITE" id="PS00108">
    <property type="entry name" value="PROTEIN_KINASE_ST"/>
    <property type="match status" value="1"/>
</dbReference>
<dbReference type="InterPro" id="IPR011009">
    <property type="entry name" value="Kinase-like_dom_sf"/>
</dbReference>
<feature type="domain" description="PASTA" evidence="9">
    <location>
        <begin position="396"/>
        <end position="462"/>
    </location>
</feature>
<feature type="domain" description="PASTA" evidence="9">
    <location>
        <begin position="463"/>
        <end position="529"/>
    </location>
</feature>
<dbReference type="PANTHER" id="PTHR43289:SF6">
    <property type="entry name" value="SERINE_THREONINE-PROTEIN KINASE NEKL-3"/>
    <property type="match status" value="1"/>
</dbReference>
<organism evidence="10">
    <name type="scientific">freshwater metagenome</name>
    <dbReference type="NCBI Taxonomy" id="449393"/>
    <lineage>
        <taxon>unclassified sequences</taxon>
        <taxon>metagenomes</taxon>
        <taxon>ecological metagenomes</taxon>
    </lineage>
</organism>
<feature type="transmembrane region" description="Helical" evidence="7">
    <location>
        <begin position="363"/>
        <end position="383"/>
    </location>
</feature>
<dbReference type="SMART" id="SM00220">
    <property type="entry name" value="S_TKc"/>
    <property type="match status" value="1"/>
</dbReference>
<dbReference type="SUPFAM" id="SSF54184">
    <property type="entry name" value="Penicillin-binding protein 2x (pbp-2x), c-terminal domain"/>
    <property type="match status" value="1"/>
</dbReference>
<dbReference type="Gene3D" id="3.30.10.20">
    <property type="match status" value="4"/>
</dbReference>
<dbReference type="SUPFAM" id="SSF56112">
    <property type="entry name" value="Protein kinase-like (PK-like)"/>
    <property type="match status" value="1"/>
</dbReference>
<evidence type="ECO:0000313" key="10">
    <source>
        <dbReference type="EMBL" id="CAB4719556.1"/>
    </source>
</evidence>
<evidence type="ECO:0000256" key="1">
    <source>
        <dbReference type="ARBA" id="ARBA00022679"/>
    </source>
</evidence>
<feature type="region of interest" description="Disordered" evidence="6">
    <location>
        <begin position="294"/>
        <end position="319"/>
    </location>
</feature>
<keyword evidence="7" id="KW-0472">Membrane</keyword>
<gene>
    <name evidence="10" type="ORF">UFOPK2683_00513</name>
</gene>
<keyword evidence="7" id="KW-1133">Transmembrane helix</keyword>
<evidence type="ECO:0000259" key="9">
    <source>
        <dbReference type="PROSITE" id="PS51178"/>
    </source>
</evidence>
<reference evidence="10" key="1">
    <citation type="submission" date="2020-05" db="EMBL/GenBank/DDBJ databases">
        <authorList>
            <person name="Chiriac C."/>
            <person name="Salcher M."/>
            <person name="Ghai R."/>
            <person name="Kavagutti S V."/>
        </authorList>
    </citation>
    <scope>NUCLEOTIDE SEQUENCE</scope>
</reference>
<keyword evidence="5" id="KW-0067">ATP-binding</keyword>
<keyword evidence="7" id="KW-0812">Transmembrane</keyword>
<feature type="domain" description="PASTA" evidence="9">
    <location>
        <begin position="530"/>
        <end position="596"/>
    </location>
</feature>
<keyword evidence="4" id="KW-0418">Kinase</keyword>
<dbReference type="AlphaFoldDB" id="A0A6J6R949"/>
<evidence type="ECO:0000259" key="8">
    <source>
        <dbReference type="PROSITE" id="PS50011"/>
    </source>
</evidence>
<evidence type="ECO:0000256" key="3">
    <source>
        <dbReference type="ARBA" id="ARBA00022741"/>
    </source>
</evidence>
<dbReference type="InterPro" id="IPR000719">
    <property type="entry name" value="Prot_kinase_dom"/>
</dbReference>
<dbReference type="GO" id="GO:0004674">
    <property type="term" value="F:protein serine/threonine kinase activity"/>
    <property type="evidence" value="ECO:0007669"/>
    <property type="project" value="TreeGrafter"/>
</dbReference>
<keyword evidence="1" id="KW-0808">Transferase</keyword>
<evidence type="ECO:0000256" key="2">
    <source>
        <dbReference type="ARBA" id="ARBA00022737"/>
    </source>
</evidence>
<dbReference type="EMBL" id="CAEZYK010000019">
    <property type="protein sequence ID" value="CAB4719556.1"/>
    <property type="molecule type" value="Genomic_DNA"/>
</dbReference>
<evidence type="ECO:0000256" key="5">
    <source>
        <dbReference type="ARBA" id="ARBA00022840"/>
    </source>
</evidence>
<dbReference type="PROSITE" id="PS51178">
    <property type="entry name" value="PASTA"/>
    <property type="match status" value="4"/>
</dbReference>
<proteinExistence type="predicted"/>
<accession>A0A6J6R949</accession>